<dbReference type="InterPro" id="IPR001296">
    <property type="entry name" value="Glyco_trans_1"/>
</dbReference>
<reference evidence="2 3" key="1">
    <citation type="journal article" date="2017" name="Int. J. Syst. Evol. Microbiol.">
        <title>Arachidicoccus ginsenosidivorans sp. nov., with ginsenoside-converting activity isolated from ginseng cultivating soil.</title>
        <authorList>
            <person name="Siddiqi M.Z."/>
            <person name="Aslam Z."/>
            <person name="Im W.T."/>
        </authorList>
    </citation>
    <scope>NUCLEOTIDE SEQUENCE [LARGE SCALE GENOMIC DNA]</scope>
    <source>
        <strain evidence="2 3">Gsoil 809</strain>
    </source>
</reference>
<protein>
    <submittedName>
        <fullName evidence="2">Glycosyltransferase family 4 protein</fullName>
    </submittedName>
</protein>
<gene>
    <name evidence="2" type="ORF">FSB73_09025</name>
</gene>
<keyword evidence="3" id="KW-1185">Reference proteome</keyword>
<evidence type="ECO:0000313" key="3">
    <source>
        <dbReference type="Proteomes" id="UP000321291"/>
    </source>
</evidence>
<organism evidence="2 3">
    <name type="scientific">Arachidicoccus ginsenosidivorans</name>
    <dbReference type="NCBI Taxonomy" id="496057"/>
    <lineage>
        <taxon>Bacteria</taxon>
        <taxon>Pseudomonadati</taxon>
        <taxon>Bacteroidota</taxon>
        <taxon>Chitinophagia</taxon>
        <taxon>Chitinophagales</taxon>
        <taxon>Chitinophagaceae</taxon>
        <taxon>Arachidicoccus</taxon>
    </lineage>
</organism>
<dbReference type="AlphaFoldDB" id="A0A5B8VJP0"/>
<dbReference type="GO" id="GO:0016757">
    <property type="term" value="F:glycosyltransferase activity"/>
    <property type="evidence" value="ECO:0007669"/>
    <property type="project" value="InterPro"/>
</dbReference>
<dbReference type="Pfam" id="PF00534">
    <property type="entry name" value="Glycos_transf_1"/>
    <property type="match status" value="1"/>
</dbReference>
<dbReference type="Proteomes" id="UP000321291">
    <property type="component" value="Chromosome"/>
</dbReference>
<feature type="domain" description="Glycosyl transferase family 1" evidence="1">
    <location>
        <begin position="183"/>
        <end position="337"/>
    </location>
</feature>
<dbReference type="Gene3D" id="3.40.50.2000">
    <property type="entry name" value="Glycogen Phosphorylase B"/>
    <property type="match status" value="1"/>
</dbReference>
<evidence type="ECO:0000259" key="1">
    <source>
        <dbReference type="Pfam" id="PF00534"/>
    </source>
</evidence>
<proteinExistence type="predicted"/>
<dbReference type="OrthoDB" id="9813214at2"/>
<dbReference type="EMBL" id="CP042434">
    <property type="protein sequence ID" value="QEC71787.1"/>
    <property type="molecule type" value="Genomic_DNA"/>
</dbReference>
<accession>A0A5B8VJP0</accession>
<sequence length="363" mass="41963">MKKIIFSVTNDLVYDQRMQKICTSLATNGFDVMLVGFHKKNSKSLGQKKFKQHRLGLFSRKGPLFFIETNIRLFFYLVFHKADILVADDLDTALPVLFASVIRRSIRVFDAHELFCEMHDIISRPRIYKIWKAIERFCQPRFPLGYTENDGYAAAYQKMYGVNYFIVMNSPYLREVPATLQRDQHSLIYQGVVEKGRGFEGLVPAMQGVNAHVTVCGNGSYLGEVKAEIQKRNLTDKFDFKGFVLPEDLSKYTRQAYIGLNLNDNLGASFFLSLSNRFFDYMHAGIPQLTMNYPENKKINDLFEIGVLIDDLHPQTITQALNRLLTDNALYARLQANCLKAREIYNWNTEEKKLIHFYKGLKP</sequence>
<name>A0A5B8VJP0_9BACT</name>
<dbReference type="KEGG" id="agi:FSB73_09025"/>
<dbReference type="RefSeq" id="WP_146781164.1">
    <property type="nucleotide sequence ID" value="NZ_CP042434.1"/>
</dbReference>
<dbReference type="SUPFAM" id="SSF53756">
    <property type="entry name" value="UDP-Glycosyltransferase/glycogen phosphorylase"/>
    <property type="match status" value="1"/>
</dbReference>
<keyword evidence="2" id="KW-0808">Transferase</keyword>
<evidence type="ECO:0000313" key="2">
    <source>
        <dbReference type="EMBL" id="QEC71787.1"/>
    </source>
</evidence>